<reference evidence="5" key="1">
    <citation type="journal article" date="2005" name="Environ. Microbiol.">
        <title>Genetic and functional properties of uncultivated thermophilic crenarchaeotes from a subsurface gold mine as revealed by analysis of genome fragments.</title>
        <authorList>
            <person name="Nunoura T."/>
            <person name="Hirayama H."/>
            <person name="Takami H."/>
            <person name="Oida H."/>
            <person name="Nishi S."/>
            <person name="Shimamura S."/>
            <person name="Suzuki Y."/>
            <person name="Inagaki F."/>
            <person name="Takai K."/>
            <person name="Nealson K.H."/>
            <person name="Horikoshi K."/>
        </authorList>
    </citation>
    <scope>NUCLEOTIDE SEQUENCE</scope>
</reference>
<dbReference type="NCBIfam" id="TIGR00072">
    <property type="entry name" value="hydrog_prot"/>
    <property type="match status" value="1"/>
</dbReference>
<keyword evidence="3" id="KW-0064">Aspartyl protease</keyword>
<evidence type="ECO:0000256" key="4">
    <source>
        <dbReference type="ARBA" id="ARBA00022801"/>
    </source>
</evidence>
<dbReference type="PANTHER" id="PTHR30302:SF1">
    <property type="entry name" value="HYDROGENASE 2 MATURATION PROTEASE"/>
    <property type="match status" value="1"/>
</dbReference>
<comment type="similarity">
    <text evidence="1">Belongs to the peptidase A31 family.</text>
</comment>
<dbReference type="EMBL" id="AP011720">
    <property type="protein sequence ID" value="BAL55541.1"/>
    <property type="molecule type" value="Genomic_DNA"/>
</dbReference>
<dbReference type="Pfam" id="PF01750">
    <property type="entry name" value="HycI"/>
    <property type="match status" value="1"/>
</dbReference>
<reference evidence="5" key="2">
    <citation type="journal article" date="2012" name="PLoS ONE">
        <title>A Deeply Branching Thermophilic Bacterium with an Ancient Acetyl-CoA Pathway Dominates a Subsurface Ecosystem.</title>
        <authorList>
            <person name="Takami H."/>
            <person name="Noguchi H."/>
            <person name="Takaki Y."/>
            <person name="Uchiyama I."/>
            <person name="Toyoda A."/>
            <person name="Nishi S."/>
            <person name="Chee G.-J."/>
            <person name="Arai W."/>
            <person name="Nunoura T."/>
            <person name="Itoh T."/>
            <person name="Hattori M."/>
            <person name="Takai K."/>
        </authorList>
    </citation>
    <scope>NUCLEOTIDE SEQUENCE</scope>
</reference>
<evidence type="ECO:0000256" key="2">
    <source>
        <dbReference type="ARBA" id="ARBA00022670"/>
    </source>
</evidence>
<keyword evidence="4" id="KW-0378">Hydrolase</keyword>
<dbReference type="SUPFAM" id="SSF53163">
    <property type="entry name" value="HybD-like"/>
    <property type="match status" value="1"/>
</dbReference>
<dbReference type="AlphaFoldDB" id="H5SHA5"/>
<dbReference type="GO" id="GO:0016485">
    <property type="term" value="P:protein processing"/>
    <property type="evidence" value="ECO:0007669"/>
    <property type="project" value="TreeGrafter"/>
</dbReference>
<dbReference type="InterPro" id="IPR000671">
    <property type="entry name" value="Peptidase_A31"/>
</dbReference>
<proteinExistence type="inferred from homology"/>
<dbReference type="GO" id="GO:0004190">
    <property type="term" value="F:aspartic-type endopeptidase activity"/>
    <property type="evidence" value="ECO:0007669"/>
    <property type="project" value="UniProtKB-KW"/>
</dbReference>
<evidence type="ECO:0000313" key="5">
    <source>
        <dbReference type="EMBL" id="BAL55541.1"/>
    </source>
</evidence>
<organism evidence="5">
    <name type="scientific">uncultured Acetothermia bacterium</name>
    <dbReference type="NCBI Taxonomy" id="236499"/>
    <lineage>
        <taxon>Bacteria</taxon>
        <taxon>Candidatus Bipolaricaulota</taxon>
        <taxon>environmental samples</taxon>
    </lineage>
</organism>
<dbReference type="GO" id="GO:0008047">
    <property type="term" value="F:enzyme activator activity"/>
    <property type="evidence" value="ECO:0007669"/>
    <property type="project" value="InterPro"/>
</dbReference>
<protein>
    <submittedName>
        <fullName evidence="5">Hydrogenase 2 maturation protease</fullName>
    </submittedName>
</protein>
<dbReference type="PRINTS" id="PR00446">
    <property type="entry name" value="HYDRGNUPTAKE"/>
</dbReference>
<evidence type="ECO:0000256" key="3">
    <source>
        <dbReference type="ARBA" id="ARBA00022750"/>
    </source>
</evidence>
<accession>H5SHA5</accession>
<dbReference type="PANTHER" id="PTHR30302">
    <property type="entry name" value="HYDROGENASE 1 MATURATION PROTEASE"/>
    <property type="match status" value="1"/>
</dbReference>
<dbReference type="CDD" id="cd00518">
    <property type="entry name" value="H2MP"/>
    <property type="match status" value="1"/>
</dbReference>
<dbReference type="Gene3D" id="3.40.50.1450">
    <property type="entry name" value="HybD-like"/>
    <property type="match status" value="1"/>
</dbReference>
<sequence>MNELKARILIIGVGNPSRRDDAVGLVVARALRARNLKHIEIIELSGEGAALLEAWQGAERVVIVDAMQSGAAPGTILRFEAHRQRIPTKFFRYSTHNFGLAEAIELGRALGQLPQELIVYGIEGKDFSLGEGLSPEVASAISQVLEKILAEL</sequence>
<name>H5SHA5_9BACT</name>
<keyword evidence="2 5" id="KW-0645">Protease</keyword>
<dbReference type="InterPro" id="IPR023430">
    <property type="entry name" value="Pept_HybD-like_dom_sf"/>
</dbReference>
<gene>
    <name evidence="5" type="ORF">HGMM_F28H07C15</name>
</gene>
<evidence type="ECO:0000256" key="1">
    <source>
        <dbReference type="ARBA" id="ARBA00006814"/>
    </source>
</evidence>